<protein>
    <submittedName>
        <fullName evidence="3">Rhodanese-like domain-containing protein</fullName>
    </submittedName>
</protein>
<dbReference type="CDD" id="cd00158">
    <property type="entry name" value="RHOD"/>
    <property type="match status" value="1"/>
</dbReference>
<dbReference type="InterPro" id="IPR001763">
    <property type="entry name" value="Rhodanese-like_dom"/>
</dbReference>
<evidence type="ECO:0000313" key="5">
    <source>
        <dbReference type="Proteomes" id="UP000253850"/>
    </source>
</evidence>
<reference evidence="3 5" key="2">
    <citation type="submission" date="2018-07" db="EMBL/GenBank/DDBJ databases">
        <title>Complete genome of the Arcobacter bivalviorum type strain LMG 26154.</title>
        <authorList>
            <person name="Miller W.G."/>
            <person name="Yee E."/>
            <person name="Bono J.L."/>
        </authorList>
    </citation>
    <scope>NUCLEOTIDE SEQUENCE [LARGE SCALE GENOMIC DNA]</scope>
    <source>
        <strain evidence="3 5">LMG 26154</strain>
    </source>
</reference>
<evidence type="ECO:0000313" key="3">
    <source>
        <dbReference type="EMBL" id="AXH13559.1"/>
    </source>
</evidence>
<dbReference type="PROSITE" id="PS50206">
    <property type="entry name" value="RHODANESE_3"/>
    <property type="match status" value="1"/>
</dbReference>
<dbReference type="PANTHER" id="PTHR44086">
    <property type="entry name" value="THIOSULFATE SULFURTRANSFERASE RDL2, MITOCHONDRIAL-RELATED"/>
    <property type="match status" value="1"/>
</dbReference>
<name>A0AAX2A8N1_9BACT</name>
<organism evidence="4 6">
    <name type="scientific">Halarcobacter bivalviorum</name>
    <dbReference type="NCBI Taxonomy" id="663364"/>
    <lineage>
        <taxon>Bacteria</taxon>
        <taxon>Pseudomonadati</taxon>
        <taxon>Campylobacterota</taxon>
        <taxon>Epsilonproteobacteria</taxon>
        <taxon>Campylobacterales</taxon>
        <taxon>Arcobacteraceae</taxon>
        <taxon>Halarcobacter</taxon>
    </lineage>
</organism>
<dbReference type="Gene3D" id="3.40.250.10">
    <property type="entry name" value="Rhodanese-like domain"/>
    <property type="match status" value="1"/>
</dbReference>
<feature type="chain" id="PRO_5044718469" evidence="1">
    <location>
        <begin position="20"/>
        <end position="173"/>
    </location>
</feature>
<proteinExistence type="predicted"/>
<keyword evidence="1" id="KW-0732">Signal</keyword>
<dbReference type="RefSeq" id="WP_114840338.1">
    <property type="nucleotide sequence ID" value="NZ_CP031217.1"/>
</dbReference>
<accession>A0AAX2A8N1</accession>
<dbReference type="InterPro" id="IPR036873">
    <property type="entry name" value="Rhodanese-like_dom_sf"/>
</dbReference>
<dbReference type="EMBL" id="CP031217">
    <property type="protein sequence ID" value="AXH13559.1"/>
    <property type="molecule type" value="Genomic_DNA"/>
</dbReference>
<reference evidence="4 6" key="1">
    <citation type="submission" date="2017-10" db="EMBL/GenBank/DDBJ databases">
        <title>Genomics of the genus Arcobacter.</title>
        <authorList>
            <person name="Perez-Cataluna A."/>
            <person name="Figueras M.J."/>
        </authorList>
    </citation>
    <scope>NUCLEOTIDE SEQUENCE [LARGE SCALE GENOMIC DNA]</scope>
    <source>
        <strain evidence="4 6">CECT 7835</strain>
    </source>
</reference>
<dbReference type="PANTHER" id="PTHR44086:SF13">
    <property type="entry name" value="THIOSULFATE SULFURTRANSFERASE PSPE"/>
    <property type="match status" value="1"/>
</dbReference>
<dbReference type="AlphaFoldDB" id="A0AAX2A8N1"/>
<evidence type="ECO:0000313" key="6">
    <source>
        <dbReference type="Proteomes" id="UP000289193"/>
    </source>
</evidence>
<dbReference type="GO" id="GO:0004792">
    <property type="term" value="F:thiosulfate-cyanide sulfurtransferase activity"/>
    <property type="evidence" value="ECO:0007669"/>
    <property type="project" value="TreeGrafter"/>
</dbReference>
<dbReference type="Proteomes" id="UP000289193">
    <property type="component" value="Unassembled WGS sequence"/>
</dbReference>
<evidence type="ECO:0000256" key="1">
    <source>
        <dbReference type="SAM" id="SignalP"/>
    </source>
</evidence>
<dbReference type="EMBL" id="PDKM01000004">
    <property type="protein sequence ID" value="RXK09835.1"/>
    <property type="molecule type" value="Genomic_DNA"/>
</dbReference>
<evidence type="ECO:0000259" key="2">
    <source>
        <dbReference type="PROSITE" id="PS50206"/>
    </source>
</evidence>
<keyword evidence="6" id="KW-1185">Reference proteome</keyword>
<feature type="signal peptide" evidence="1">
    <location>
        <begin position="1"/>
        <end position="19"/>
    </location>
</feature>
<gene>
    <name evidence="3" type="ORF">ABIV_2593</name>
    <name evidence="4" type="ORF">CRV05_08885</name>
</gene>
<dbReference type="SMART" id="SM00450">
    <property type="entry name" value="RHOD"/>
    <property type="match status" value="1"/>
</dbReference>
<dbReference type="Proteomes" id="UP000253850">
    <property type="component" value="Chromosome"/>
</dbReference>
<dbReference type="KEGG" id="hbv:ABIV_2593"/>
<dbReference type="SUPFAM" id="SSF52821">
    <property type="entry name" value="Rhodanese/Cell cycle control phosphatase"/>
    <property type="match status" value="1"/>
</dbReference>
<sequence length="173" mass="19313">MKFKGLLLGLLVASSSLFAADFISYEELSSKLKEENKKAGTYATTEEVQKALKAKDWLVADVRTMEEWAAAHIKGSVRIGRQAPEKGLALHALDMEDKFIKPNLIIVCNSAARASIEAETIRKMGFNQVKVYDLYSWIDECNPVVTKYTVKKDKGGTGLKFGNFYAEHCKSKK</sequence>
<feature type="domain" description="Rhodanese" evidence="2">
    <location>
        <begin position="53"/>
        <end position="146"/>
    </location>
</feature>
<dbReference type="Pfam" id="PF00581">
    <property type="entry name" value="Rhodanese"/>
    <property type="match status" value="1"/>
</dbReference>
<evidence type="ECO:0000313" key="4">
    <source>
        <dbReference type="EMBL" id="RXK09835.1"/>
    </source>
</evidence>